<organism evidence="3 4">
    <name type="scientific">Trametes coccinea (strain BRFM310)</name>
    <name type="common">Pycnoporus coccineus</name>
    <dbReference type="NCBI Taxonomy" id="1353009"/>
    <lineage>
        <taxon>Eukaryota</taxon>
        <taxon>Fungi</taxon>
        <taxon>Dikarya</taxon>
        <taxon>Basidiomycota</taxon>
        <taxon>Agaricomycotina</taxon>
        <taxon>Agaricomycetes</taxon>
        <taxon>Polyporales</taxon>
        <taxon>Polyporaceae</taxon>
        <taxon>Trametes</taxon>
    </lineage>
</organism>
<dbReference type="EMBL" id="KZ084115">
    <property type="protein sequence ID" value="OSD00814.1"/>
    <property type="molecule type" value="Genomic_DNA"/>
</dbReference>
<dbReference type="GO" id="GO:0005096">
    <property type="term" value="F:GTPase activator activity"/>
    <property type="evidence" value="ECO:0007669"/>
    <property type="project" value="TreeGrafter"/>
</dbReference>
<evidence type="ECO:0000313" key="4">
    <source>
        <dbReference type="Proteomes" id="UP000193067"/>
    </source>
</evidence>
<proteinExistence type="predicted"/>
<dbReference type="PANTHER" id="PTHR47219:SF9">
    <property type="entry name" value="GTPASE ACTIVATING PROTEIN AND CENTROSOME-ASSOCIATED, ISOFORM B"/>
    <property type="match status" value="1"/>
</dbReference>
<feature type="region of interest" description="Disordered" evidence="1">
    <location>
        <begin position="423"/>
        <end position="449"/>
    </location>
</feature>
<evidence type="ECO:0000259" key="2">
    <source>
        <dbReference type="PROSITE" id="PS50086"/>
    </source>
</evidence>
<dbReference type="STRING" id="1353009.A0A1Y2IJK8"/>
<evidence type="ECO:0000256" key="1">
    <source>
        <dbReference type="SAM" id="MobiDB-lite"/>
    </source>
</evidence>
<dbReference type="InterPro" id="IPR035969">
    <property type="entry name" value="Rab-GAP_TBC_sf"/>
</dbReference>
<dbReference type="SUPFAM" id="SSF47923">
    <property type="entry name" value="Ypt/Rab-GAP domain of gyp1p"/>
    <property type="match status" value="2"/>
</dbReference>
<dbReference type="GO" id="GO:0031267">
    <property type="term" value="F:small GTPase binding"/>
    <property type="evidence" value="ECO:0007669"/>
    <property type="project" value="TreeGrafter"/>
</dbReference>
<feature type="region of interest" description="Disordered" evidence="1">
    <location>
        <begin position="1"/>
        <end position="35"/>
    </location>
</feature>
<keyword evidence="4" id="KW-1185">Reference proteome</keyword>
<feature type="region of interest" description="Disordered" evidence="1">
    <location>
        <begin position="175"/>
        <end position="323"/>
    </location>
</feature>
<feature type="compositionally biased region" description="Pro residues" evidence="1">
    <location>
        <begin position="10"/>
        <end position="23"/>
    </location>
</feature>
<dbReference type="InterPro" id="IPR050302">
    <property type="entry name" value="Rab_GAP_TBC_domain"/>
</dbReference>
<dbReference type="PANTHER" id="PTHR47219">
    <property type="entry name" value="RAB GTPASE-ACTIVATING PROTEIN 1-LIKE"/>
    <property type="match status" value="1"/>
</dbReference>
<dbReference type="Gene3D" id="1.10.8.270">
    <property type="entry name" value="putative rabgap domain of human tbc1 domain family member 14 like domains"/>
    <property type="match status" value="1"/>
</dbReference>
<dbReference type="PROSITE" id="PS50086">
    <property type="entry name" value="TBC_RABGAP"/>
    <property type="match status" value="1"/>
</dbReference>
<dbReference type="SMART" id="SM00164">
    <property type="entry name" value="TBC"/>
    <property type="match status" value="1"/>
</dbReference>
<feature type="compositionally biased region" description="Low complexity" evidence="1">
    <location>
        <begin position="423"/>
        <end position="433"/>
    </location>
</feature>
<name>A0A1Y2IJK8_TRAC3</name>
<gene>
    <name evidence="3" type="ORF">PYCCODRAFT_634506</name>
</gene>
<feature type="compositionally biased region" description="Low complexity" evidence="1">
    <location>
        <begin position="200"/>
        <end position="216"/>
    </location>
</feature>
<feature type="compositionally biased region" description="Pro residues" evidence="1">
    <location>
        <begin position="434"/>
        <end position="446"/>
    </location>
</feature>
<feature type="compositionally biased region" description="Low complexity" evidence="1">
    <location>
        <begin position="294"/>
        <end position="316"/>
    </location>
</feature>
<feature type="compositionally biased region" description="Basic residues" evidence="1">
    <location>
        <begin position="84"/>
        <end position="94"/>
    </location>
</feature>
<dbReference type="OrthoDB" id="294251at2759"/>
<dbReference type="Pfam" id="PF00566">
    <property type="entry name" value="RabGAP-TBC"/>
    <property type="match status" value="1"/>
</dbReference>
<feature type="compositionally biased region" description="Pro residues" evidence="1">
    <location>
        <begin position="250"/>
        <end position="275"/>
    </location>
</feature>
<dbReference type="FunFam" id="1.10.8.270:FF:000023">
    <property type="entry name" value="TBC domain-containing protein C1778.09"/>
    <property type="match status" value="1"/>
</dbReference>
<dbReference type="InterPro" id="IPR000195">
    <property type="entry name" value="Rab-GAP-TBC_dom"/>
</dbReference>
<dbReference type="Gene3D" id="1.10.472.80">
    <property type="entry name" value="Ypt/Rab-GAP domain of gyp1p, domain 3"/>
    <property type="match status" value="1"/>
</dbReference>
<sequence>MYSPSYVVVPPTPISTPHPPSPSPRLSRSKSDGHSLVLPELAHSAEGSFTDRERSSTETAIVTIYSMYEEDASSWSAPASSVSHAHHARPHSRPPSRTLNIKDSVQIAGAAMPNYRDSFLTSDSTGLDDSAFYDTTSPAYDLKRASMGKRLSAADKPRHSVVSAGSVQLAYADSRPPSVYRSSVTESLGNGAPPRRSIGSDSSMRRPSGPRSRPPSAYQHKSSHSQEHAPNGSSPHASLSLDATEVKPLPQTPPHTPLISPPSSPGTPLTPPPRPLHLDSYPSSPPEPSLQVPGSSAFSPSGSPHSSTSHLSTQSAVVRSEGEDADAFHVRSTYAQLETCGVKGDGIDEGVERTRARVGGSRASELRAAQALDDGSEKTRELTAQEIDLLQNLDRYGFFQTPSHDRLILLPAAPLQRPLSRISTANTSSSASPPLLPKQPESPPPLKELSRTAKWGRMLVATSRDEGGNIDMWGIKPSKERKLRERVYKGIPDCWRSAAWEVLMCRYSRTGKAELRQLMREYHDALDKPSSYDVQIDLDVPRTISGHVMFRTRYGQGQRSLFHVLHSLSLRCDTCGYCQGMGPIAATLLCYFEPERAYASLVRLHDSYNMHAIFSPGFPGLLEAIYVQERLTEQMLPAVYAAFKRHMVSTTSYATKWYITLFANSVPFQMQLRLWDAFLLEGHDIFVVVAVAIVWVYRDHITSNAANFETVLSLLSSFFVPEDENAVLLWIENVLGDKKLRSEMVRWRQDWNKLVESGEHVTALL</sequence>
<protein>
    <submittedName>
        <fullName evidence="3">RabGAP/TBC</fullName>
    </submittedName>
</protein>
<reference evidence="3 4" key="1">
    <citation type="journal article" date="2015" name="Biotechnol. Biofuels">
        <title>Enhanced degradation of softwood versus hardwood by the white-rot fungus Pycnoporus coccineus.</title>
        <authorList>
            <person name="Couturier M."/>
            <person name="Navarro D."/>
            <person name="Chevret D."/>
            <person name="Henrissat B."/>
            <person name="Piumi F."/>
            <person name="Ruiz-Duenas F.J."/>
            <person name="Martinez A.T."/>
            <person name="Grigoriev I.V."/>
            <person name="Riley R."/>
            <person name="Lipzen A."/>
            <person name="Berrin J.G."/>
            <person name="Master E.R."/>
            <person name="Rosso M.N."/>
        </authorList>
    </citation>
    <scope>NUCLEOTIDE SEQUENCE [LARGE SCALE GENOMIC DNA]</scope>
    <source>
        <strain evidence="3 4">BRFM310</strain>
    </source>
</reference>
<feature type="domain" description="Rab-GAP TBC" evidence="2">
    <location>
        <begin position="490"/>
        <end position="682"/>
    </location>
</feature>
<evidence type="ECO:0000313" key="3">
    <source>
        <dbReference type="EMBL" id="OSD00814.1"/>
    </source>
</evidence>
<dbReference type="AlphaFoldDB" id="A0A1Y2IJK8"/>
<dbReference type="Proteomes" id="UP000193067">
    <property type="component" value="Unassembled WGS sequence"/>
</dbReference>
<accession>A0A1Y2IJK8</accession>
<feature type="region of interest" description="Disordered" evidence="1">
    <location>
        <begin position="79"/>
        <end position="98"/>
    </location>
</feature>